<feature type="domain" description="ABC transporter" evidence="5">
    <location>
        <begin position="6"/>
        <end position="248"/>
    </location>
</feature>
<dbReference type="Pfam" id="PF14524">
    <property type="entry name" value="Wzt_C"/>
    <property type="match status" value="1"/>
</dbReference>
<evidence type="ECO:0000256" key="1">
    <source>
        <dbReference type="ARBA" id="ARBA00005417"/>
    </source>
</evidence>
<dbReference type="PANTHER" id="PTHR46743:SF2">
    <property type="entry name" value="TEICHOIC ACIDS EXPORT ATP-BINDING PROTEIN TAGH"/>
    <property type="match status" value="1"/>
</dbReference>
<gene>
    <name evidence="6" type="ORF">GH810_16465</name>
</gene>
<comment type="similarity">
    <text evidence="1">Belongs to the ABC transporter superfamily.</text>
</comment>
<dbReference type="AlphaFoldDB" id="A0A923HZB8"/>
<evidence type="ECO:0000256" key="2">
    <source>
        <dbReference type="ARBA" id="ARBA00022448"/>
    </source>
</evidence>
<dbReference type="Pfam" id="PF00005">
    <property type="entry name" value="ABC_tran"/>
    <property type="match status" value="1"/>
</dbReference>
<dbReference type="EMBL" id="WJBD01000029">
    <property type="protein sequence ID" value="MBC3889900.1"/>
    <property type="molecule type" value="Genomic_DNA"/>
</dbReference>
<reference evidence="6" key="1">
    <citation type="submission" date="2019-10" db="EMBL/GenBank/DDBJ databases">
        <authorList>
            <person name="Ross D.E."/>
            <person name="Gulliver D."/>
        </authorList>
    </citation>
    <scope>NUCLEOTIDE SEQUENCE</scope>
    <source>
        <strain evidence="6">DER-2019</strain>
    </source>
</reference>
<dbReference type="GO" id="GO:0140359">
    <property type="term" value="F:ABC-type transporter activity"/>
    <property type="evidence" value="ECO:0007669"/>
    <property type="project" value="InterPro"/>
</dbReference>
<evidence type="ECO:0000259" key="5">
    <source>
        <dbReference type="PROSITE" id="PS50893"/>
    </source>
</evidence>
<organism evidence="6 7">
    <name type="scientific">Acetobacterium paludosum</name>
    <dbReference type="NCBI Taxonomy" id="52693"/>
    <lineage>
        <taxon>Bacteria</taxon>
        <taxon>Bacillati</taxon>
        <taxon>Bacillota</taxon>
        <taxon>Clostridia</taxon>
        <taxon>Eubacteriales</taxon>
        <taxon>Eubacteriaceae</taxon>
        <taxon>Acetobacterium</taxon>
    </lineage>
</organism>
<keyword evidence="4 6" id="KW-0067">ATP-binding</keyword>
<dbReference type="SUPFAM" id="SSF52540">
    <property type="entry name" value="P-loop containing nucleoside triphosphate hydrolases"/>
    <property type="match status" value="1"/>
</dbReference>
<dbReference type="PANTHER" id="PTHR46743">
    <property type="entry name" value="TEICHOIC ACIDS EXPORT ATP-BINDING PROTEIN TAGH"/>
    <property type="match status" value="1"/>
</dbReference>
<keyword evidence="7" id="KW-1185">Reference proteome</keyword>
<dbReference type="Gene3D" id="3.40.50.300">
    <property type="entry name" value="P-loop containing nucleotide triphosphate hydrolases"/>
    <property type="match status" value="1"/>
</dbReference>
<evidence type="ECO:0000256" key="3">
    <source>
        <dbReference type="ARBA" id="ARBA00022741"/>
    </source>
</evidence>
<reference evidence="6" key="2">
    <citation type="submission" date="2020-10" db="EMBL/GenBank/DDBJ databases">
        <title>Comparative genomics of the Acetobacterium genus.</title>
        <authorList>
            <person name="Marshall C."/>
            <person name="May H."/>
            <person name="Norman S."/>
        </authorList>
    </citation>
    <scope>NUCLEOTIDE SEQUENCE</scope>
    <source>
        <strain evidence="6">DER-2019</strain>
    </source>
</reference>
<dbReference type="PROSITE" id="PS50893">
    <property type="entry name" value="ABC_TRANSPORTER_2"/>
    <property type="match status" value="1"/>
</dbReference>
<keyword evidence="3" id="KW-0547">Nucleotide-binding</keyword>
<dbReference type="GO" id="GO:0016020">
    <property type="term" value="C:membrane"/>
    <property type="evidence" value="ECO:0007669"/>
    <property type="project" value="InterPro"/>
</dbReference>
<dbReference type="GO" id="GO:0005524">
    <property type="term" value="F:ATP binding"/>
    <property type="evidence" value="ECO:0007669"/>
    <property type="project" value="UniProtKB-KW"/>
</dbReference>
<dbReference type="Proteomes" id="UP000616595">
    <property type="component" value="Unassembled WGS sequence"/>
</dbReference>
<dbReference type="InterPro" id="IPR015860">
    <property type="entry name" value="ABC_transpr_TagH-like"/>
</dbReference>
<dbReference type="InterPro" id="IPR029439">
    <property type="entry name" value="Wzt_C"/>
</dbReference>
<dbReference type="CDD" id="cd10147">
    <property type="entry name" value="Wzt_C-like"/>
    <property type="match status" value="1"/>
</dbReference>
<dbReference type="GO" id="GO:0016887">
    <property type="term" value="F:ATP hydrolysis activity"/>
    <property type="evidence" value="ECO:0007669"/>
    <property type="project" value="InterPro"/>
</dbReference>
<dbReference type="OrthoDB" id="9778870at2"/>
<dbReference type="InterPro" id="IPR003593">
    <property type="entry name" value="AAA+_ATPase"/>
</dbReference>
<keyword evidence="2" id="KW-0813">Transport</keyword>
<dbReference type="CDD" id="cd03220">
    <property type="entry name" value="ABC_KpsT_Wzt"/>
    <property type="match status" value="1"/>
</dbReference>
<dbReference type="InterPro" id="IPR003439">
    <property type="entry name" value="ABC_transporter-like_ATP-bd"/>
</dbReference>
<dbReference type="RefSeq" id="WP_148566874.1">
    <property type="nucleotide sequence ID" value="NZ_RXYA01000006.1"/>
</dbReference>
<dbReference type="SMART" id="SM00382">
    <property type="entry name" value="AAA"/>
    <property type="match status" value="1"/>
</dbReference>
<accession>A0A923HZB8</accession>
<evidence type="ECO:0000256" key="4">
    <source>
        <dbReference type="ARBA" id="ARBA00022840"/>
    </source>
</evidence>
<name>A0A923HZB8_9FIRM</name>
<dbReference type="InterPro" id="IPR050683">
    <property type="entry name" value="Bact_Polysacc_Export_ATP-bd"/>
</dbReference>
<dbReference type="PROSITE" id="PS00211">
    <property type="entry name" value="ABC_TRANSPORTER_1"/>
    <property type="match status" value="1"/>
</dbReference>
<evidence type="ECO:0000313" key="6">
    <source>
        <dbReference type="EMBL" id="MBC3889900.1"/>
    </source>
</evidence>
<dbReference type="InterPro" id="IPR027417">
    <property type="entry name" value="P-loop_NTPase"/>
</dbReference>
<comment type="caution">
    <text evidence="6">The sequence shown here is derived from an EMBL/GenBank/DDBJ whole genome shotgun (WGS) entry which is preliminary data.</text>
</comment>
<proteinExistence type="inferred from homology"/>
<dbReference type="InterPro" id="IPR017871">
    <property type="entry name" value="ABC_transporter-like_CS"/>
</dbReference>
<evidence type="ECO:0000313" key="7">
    <source>
        <dbReference type="Proteomes" id="UP000616595"/>
    </source>
</evidence>
<protein>
    <submittedName>
        <fullName evidence="6">ATP-binding cassette domain-containing protein</fullName>
    </submittedName>
</protein>
<sequence length="410" mass="46102">MSEVAIKIEDVTKIYRLYKRPMDRLKESMSLIRKKEYHHKFYALKNINLEILKGESIGIIGRNGSGKSTLLKIISGVLTQSEGNVYVDGKVSALLELGTGFNPEYTGIENIYANGLIMGYNKKEMDKRVDSIIDFAQIGEYIDQPVKTYSSGMFARLAFATAINVDPEILIVDEVLAVGDSKFQIKCINKMEEFKASGKTVLFVSHTLEQIKRFCTKGVWIDKGVMRMVGEVNHVIDMYESEILRESMEQKAAESGSSPVNMAELETNLGKLKSVSCNSEELTTFDDFIVDIEYELYDDISSKPLVGVAFYTIDRQYIFGPNTYLDGVDIPQTKGIHRVSYVVPKLPLLGGKYEVDIGLFANKSIVNLDYNTCAFVITVSADYFTEGLVHMEHHWEIIEEGIENGKKISC</sequence>
<dbReference type="Gene3D" id="2.70.50.60">
    <property type="entry name" value="abc- transporter (atp binding component) like domain"/>
    <property type="match status" value="1"/>
</dbReference>